<evidence type="ECO:0000313" key="2">
    <source>
        <dbReference type="EMBL" id="QCD92942.1"/>
    </source>
</evidence>
<evidence type="ECO:0000256" key="1">
    <source>
        <dbReference type="SAM" id="MobiDB-lite"/>
    </source>
</evidence>
<gene>
    <name evidence="2" type="ORF">DEO72_LG5g1011</name>
</gene>
<accession>A0A4D6LVI5</accession>
<dbReference type="PANTHER" id="PTHR34280:SF8">
    <property type="match status" value="1"/>
</dbReference>
<reference evidence="2 3" key="1">
    <citation type="submission" date="2019-04" db="EMBL/GenBank/DDBJ databases">
        <title>An improved genome assembly and genetic linkage map for asparagus bean, Vigna unguiculata ssp. sesquipedialis.</title>
        <authorList>
            <person name="Xia Q."/>
            <person name="Zhang R."/>
            <person name="Dong Y."/>
        </authorList>
    </citation>
    <scope>NUCLEOTIDE SEQUENCE [LARGE SCALE GENOMIC DNA]</scope>
    <source>
        <tissue evidence="2">Leaf</tissue>
    </source>
</reference>
<proteinExistence type="predicted"/>
<dbReference type="PANTHER" id="PTHR34280">
    <property type="entry name" value="OS01G0920100 PROTEIN"/>
    <property type="match status" value="1"/>
</dbReference>
<name>A0A4D6LVI5_VIGUN</name>
<organism evidence="2 3">
    <name type="scientific">Vigna unguiculata</name>
    <name type="common">Cowpea</name>
    <dbReference type="NCBI Taxonomy" id="3917"/>
    <lineage>
        <taxon>Eukaryota</taxon>
        <taxon>Viridiplantae</taxon>
        <taxon>Streptophyta</taxon>
        <taxon>Embryophyta</taxon>
        <taxon>Tracheophyta</taxon>
        <taxon>Spermatophyta</taxon>
        <taxon>Magnoliopsida</taxon>
        <taxon>eudicotyledons</taxon>
        <taxon>Gunneridae</taxon>
        <taxon>Pentapetalae</taxon>
        <taxon>rosids</taxon>
        <taxon>fabids</taxon>
        <taxon>Fabales</taxon>
        <taxon>Fabaceae</taxon>
        <taxon>Papilionoideae</taxon>
        <taxon>50 kb inversion clade</taxon>
        <taxon>NPAAA clade</taxon>
        <taxon>indigoferoid/millettioid clade</taxon>
        <taxon>Phaseoleae</taxon>
        <taxon>Vigna</taxon>
    </lineage>
</organism>
<dbReference type="InterPro" id="IPR038947">
    <property type="entry name" value="At3g27210-like"/>
</dbReference>
<protein>
    <submittedName>
        <fullName evidence="2">Uncharacterized protein</fullName>
    </submittedName>
</protein>
<dbReference type="EMBL" id="CP039349">
    <property type="protein sequence ID" value="QCD92942.1"/>
    <property type="molecule type" value="Genomic_DNA"/>
</dbReference>
<evidence type="ECO:0000313" key="3">
    <source>
        <dbReference type="Proteomes" id="UP000501690"/>
    </source>
</evidence>
<sequence length="303" mass="33170">MGSCSSLPRKANADMNLKLSLGSKSEKLVIPPSPIKGQPQNGDFKWSTARSTTTFTDYGSKEEAYFDSKPWLDSDCEDDFYSVNGDFTPSRGTTPVHHTFGTPSRSRIHGSISVVEPSPEKKKKLLELFRESVKDEQVDDGHGHKAMKPTTQHVMAKSANCTPFISGANSTCSSERIMNVIGVVDNVEEKPSSKNVVFDLKDLSHVMEIVEAKENCSDELELHKDKSIAIEVGKRMSVSESDVHTHTGSSLAMELAECGDNAACDLSADTDSSLMCLSRTADLDPDYVSRPEKIFVLPVTMKT</sequence>
<dbReference type="AlphaFoldDB" id="A0A4D6LVI5"/>
<feature type="region of interest" description="Disordered" evidence="1">
    <location>
        <begin position="23"/>
        <end position="45"/>
    </location>
</feature>
<keyword evidence="3" id="KW-1185">Reference proteome</keyword>
<dbReference type="Proteomes" id="UP000501690">
    <property type="component" value="Linkage Group LG5"/>
</dbReference>